<evidence type="ECO:0000256" key="2">
    <source>
        <dbReference type="ARBA" id="ARBA00023002"/>
    </source>
</evidence>
<keyword evidence="5" id="KW-1185">Reference proteome</keyword>
<dbReference type="GO" id="GO:0005829">
    <property type="term" value="C:cytosol"/>
    <property type="evidence" value="ECO:0007669"/>
    <property type="project" value="TreeGrafter"/>
</dbReference>
<dbReference type="Pfam" id="PF13602">
    <property type="entry name" value="ADH_zinc_N_2"/>
    <property type="match status" value="1"/>
</dbReference>
<dbReference type="Proteomes" id="UP000519439">
    <property type="component" value="Unassembled WGS sequence"/>
</dbReference>
<dbReference type="PANTHER" id="PTHR48106">
    <property type="entry name" value="QUINONE OXIDOREDUCTASE PIG3-RELATED"/>
    <property type="match status" value="1"/>
</dbReference>
<keyword evidence="2" id="KW-0560">Oxidoreductase</keyword>
<dbReference type="Pfam" id="PF08240">
    <property type="entry name" value="ADH_N"/>
    <property type="match status" value="1"/>
</dbReference>
<dbReference type="InterPro" id="IPR013154">
    <property type="entry name" value="ADH-like_N"/>
</dbReference>
<dbReference type="InterPro" id="IPR036291">
    <property type="entry name" value="NAD(P)-bd_dom_sf"/>
</dbReference>
<dbReference type="GO" id="GO:0070402">
    <property type="term" value="F:NADPH binding"/>
    <property type="evidence" value="ECO:0007669"/>
    <property type="project" value="TreeGrafter"/>
</dbReference>
<dbReference type="PANTHER" id="PTHR48106:SF7">
    <property type="entry name" value="DEHYDROGENASE, ZINC-CONTAINING, PUTATIVE (AFU_ORTHOLOGUE AFUA_5G10220)-RELATED"/>
    <property type="match status" value="1"/>
</dbReference>
<sequence length="304" mass="31952">MKAVYIERFGGPEVLTYGERPDPVPADDEILIDIAAASVNAADWKQRRGLDADIAFPHILGRDVSGTVTAIGAAVTMFRPGDEVFAVSLRGKDGGYAEKIALQETIVGRKPAGIPHAEAAAMALTGLTAVSALEETLRLQPGETILIQGGAGGVAGFAIQFAKHIGARVITTASAANHDYVRGLGADEVIDYNAVDFTRAVEGCDAALDTVGGEVAERTLRTLRAGGRAAFIGGPAPAPDRPDIVSLKPPATRSTKAMNRIAELIEAGAVRPPKIALYELSQAVDAHRVSESRHFQGKLVFKVR</sequence>
<evidence type="ECO:0000259" key="3">
    <source>
        <dbReference type="SMART" id="SM00829"/>
    </source>
</evidence>
<accession>A0A7W6N6S6</accession>
<dbReference type="SUPFAM" id="SSF50129">
    <property type="entry name" value="GroES-like"/>
    <property type="match status" value="1"/>
</dbReference>
<evidence type="ECO:0000313" key="4">
    <source>
        <dbReference type="EMBL" id="MBB4038730.1"/>
    </source>
</evidence>
<evidence type="ECO:0000256" key="1">
    <source>
        <dbReference type="ARBA" id="ARBA00022857"/>
    </source>
</evidence>
<name>A0A7W6N6S6_9HYPH</name>
<dbReference type="SUPFAM" id="SSF51735">
    <property type="entry name" value="NAD(P)-binding Rossmann-fold domains"/>
    <property type="match status" value="1"/>
</dbReference>
<dbReference type="GO" id="GO:0035925">
    <property type="term" value="F:mRNA 3'-UTR AU-rich region binding"/>
    <property type="evidence" value="ECO:0007669"/>
    <property type="project" value="TreeGrafter"/>
</dbReference>
<proteinExistence type="predicted"/>
<dbReference type="SMART" id="SM00829">
    <property type="entry name" value="PKS_ER"/>
    <property type="match status" value="1"/>
</dbReference>
<dbReference type="InterPro" id="IPR020843">
    <property type="entry name" value="ER"/>
</dbReference>
<evidence type="ECO:0000313" key="5">
    <source>
        <dbReference type="Proteomes" id="UP000519439"/>
    </source>
</evidence>
<dbReference type="Gene3D" id="3.40.50.720">
    <property type="entry name" value="NAD(P)-binding Rossmann-like Domain"/>
    <property type="match status" value="1"/>
</dbReference>
<feature type="domain" description="Enoyl reductase (ER)" evidence="3">
    <location>
        <begin position="10"/>
        <end position="301"/>
    </location>
</feature>
<dbReference type="CDD" id="cd05289">
    <property type="entry name" value="MDR_like_2"/>
    <property type="match status" value="1"/>
</dbReference>
<dbReference type="RefSeq" id="WP_027314485.1">
    <property type="nucleotide sequence ID" value="NZ_JACIDC010000001.1"/>
</dbReference>
<dbReference type="EMBL" id="JACIDC010000001">
    <property type="protein sequence ID" value="MBB4038730.1"/>
    <property type="molecule type" value="Genomic_DNA"/>
</dbReference>
<keyword evidence="1" id="KW-0521">NADP</keyword>
<dbReference type="AlphaFoldDB" id="A0A7W6N6S6"/>
<dbReference type="Gene3D" id="3.90.180.10">
    <property type="entry name" value="Medium-chain alcohol dehydrogenases, catalytic domain"/>
    <property type="match status" value="1"/>
</dbReference>
<dbReference type="GO" id="GO:0003960">
    <property type="term" value="F:quinone reductase (NADPH) activity"/>
    <property type="evidence" value="ECO:0007669"/>
    <property type="project" value="TreeGrafter"/>
</dbReference>
<protein>
    <submittedName>
        <fullName evidence="4">NADPH:quinone reductase-like Zn-dependent oxidoreductase</fullName>
    </submittedName>
</protein>
<organism evidence="4 5">
    <name type="scientific">Microvirga flocculans</name>
    <dbReference type="NCBI Taxonomy" id="217168"/>
    <lineage>
        <taxon>Bacteria</taxon>
        <taxon>Pseudomonadati</taxon>
        <taxon>Pseudomonadota</taxon>
        <taxon>Alphaproteobacteria</taxon>
        <taxon>Hyphomicrobiales</taxon>
        <taxon>Methylobacteriaceae</taxon>
        <taxon>Microvirga</taxon>
    </lineage>
</organism>
<reference evidence="4 5" key="1">
    <citation type="submission" date="2020-08" db="EMBL/GenBank/DDBJ databases">
        <title>Genomic Encyclopedia of Type Strains, Phase IV (KMG-IV): sequencing the most valuable type-strain genomes for metagenomic binning, comparative biology and taxonomic classification.</title>
        <authorList>
            <person name="Goeker M."/>
        </authorList>
    </citation>
    <scope>NUCLEOTIDE SEQUENCE [LARGE SCALE GENOMIC DNA]</scope>
    <source>
        <strain evidence="4 5">DSM 15743</strain>
    </source>
</reference>
<gene>
    <name evidence="4" type="ORF">GGR34_000359</name>
</gene>
<comment type="caution">
    <text evidence="4">The sequence shown here is derived from an EMBL/GenBank/DDBJ whole genome shotgun (WGS) entry which is preliminary data.</text>
</comment>
<dbReference type="InterPro" id="IPR011032">
    <property type="entry name" value="GroES-like_sf"/>
</dbReference>